<organism evidence="1 2">
    <name type="scientific">Rhodopseudomonas palustris</name>
    <dbReference type="NCBI Taxonomy" id="1076"/>
    <lineage>
        <taxon>Bacteria</taxon>
        <taxon>Pseudomonadati</taxon>
        <taxon>Pseudomonadota</taxon>
        <taxon>Alphaproteobacteria</taxon>
        <taxon>Hyphomicrobiales</taxon>
        <taxon>Nitrobacteraceae</taxon>
        <taxon>Rhodopseudomonas</taxon>
    </lineage>
</organism>
<dbReference type="InterPro" id="IPR019289">
    <property type="entry name" value="Phage_tail_E/E"/>
</dbReference>
<dbReference type="Proteomes" id="UP000248134">
    <property type="component" value="Unassembled WGS sequence"/>
</dbReference>
<comment type="caution">
    <text evidence="1">The sequence shown here is derived from an EMBL/GenBank/DDBJ whole genome shotgun (WGS) entry which is preliminary data.</text>
</comment>
<reference evidence="1 2" key="1">
    <citation type="submission" date="2018-06" db="EMBL/GenBank/DDBJ databases">
        <title>Draft Whole-Genome Sequence of the purple photosynthetic bacterium Rhodospeudomonas palustris XCP.</title>
        <authorList>
            <person name="Rayyan A."/>
            <person name="Meyer T.E."/>
            <person name="Kyndt J.A."/>
        </authorList>
    </citation>
    <scope>NUCLEOTIDE SEQUENCE [LARGE SCALE GENOMIC DNA]</scope>
    <source>
        <strain evidence="1 2">XCP</strain>
    </source>
</reference>
<evidence type="ECO:0000313" key="1">
    <source>
        <dbReference type="EMBL" id="PZA12753.1"/>
    </source>
</evidence>
<dbReference type="RefSeq" id="WP_110785409.1">
    <property type="nucleotide sequence ID" value="NZ_QKQS01000012.1"/>
</dbReference>
<dbReference type="Pfam" id="PF10109">
    <property type="entry name" value="Phage_TAC_7"/>
    <property type="match status" value="1"/>
</dbReference>
<sequence>MTTTETATTAPTTVTFTPTTPIKIGDKTYPTLTLRKMKAKDRVAADLVNGESRKTFAVYASMADVPIQVIEELDNDDFDRLEELAAPMVGKSLAKQRAADAEMMQGALTKALAALMKE</sequence>
<dbReference type="OrthoDB" id="8304198at2"/>
<gene>
    <name evidence="1" type="ORF">DNX69_07635</name>
</gene>
<dbReference type="EMBL" id="QKQS01000012">
    <property type="protein sequence ID" value="PZA12753.1"/>
    <property type="molecule type" value="Genomic_DNA"/>
</dbReference>
<dbReference type="AlphaFoldDB" id="A0A323UKS3"/>
<evidence type="ECO:0000313" key="2">
    <source>
        <dbReference type="Proteomes" id="UP000248134"/>
    </source>
</evidence>
<name>A0A323UKS3_RHOPL</name>
<protein>
    <submittedName>
        <fullName evidence="1">Phage tail assembly protein</fullName>
    </submittedName>
</protein>
<proteinExistence type="predicted"/>
<accession>A0A323UKS3</accession>